<evidence type="ECO:0000256" key="5">
    <source>
        <dbReference type="ARBA" id="ARBA00022840"/>
    </source>
</evidence>
<keyword evidence="5 9" id="KW-0067">ATP-binding</keyword>
<dbReference type="KEGG" id="flt:Sv326_1228"/>
<dbReference type="AlphaFoldDB" id="A0A7D6BR41"/>
<sequence>MCKAFQYLLVIETFGLTKKFGDLTAVDGVSLVVREGEILGLVGPNGAGKSTLVKMLCTVLSPTSGTASILGYDIMKDSQKVRSIVGYLPEEPRVYDYMSGEEFLSFFADVYGSGRERIPELLEFVGLTEHARRKIGEYSKGMKHRISLARALIHDPPVLILDEPTMGLDPASSRDVRERIKSMRRSGKTILVCTHYMDEADFLCDKLAVINRGRIAAIGKPEELKAKVAKQRYLGIVIKEDSLIGKFADEVGGSVDGRLVIVKVKDVNSTMSKVHDKAKKLKATVLSIKTMDPSLEDVFVAVTRGGKWA</sequence>
<evidence type="ECO:0000256" key="2">
    <source>
        <dbReference type="ARBA" id="ARBA00022448"/>
    </source>
</evidence>
<dbReference type="Pfam" id="PF13732">
    <property type="entry name" value="DrrA1-3_C"/>
    <property type="match status" value="1"/>
</dbReference>
<dbReference type="PROSITE" id="PS50893">
    <property type="entry name" value="ABC_TRANSPORTER_2"/>
    <property type="match status" value="1"/>
</dbReference>
<keyword evidence="6" id="KW-1278">Translocase</keyword>
<dbReference type="Pfam" id="PF00005">
    <property type="entry name" value="ABC_tran"/>
    <property type="match status" value="1"/>
</dbReference>
<name>A0A7D6BR41_FERL1</name>
<protein>
    <submittedName>
        <fullName evidence="9">Efflux ABC transporter, ATP-binding protein</fullName>
    </submittedName>
</protein>
<comment type="subcellular location">
    <subcellularLocation>
        <location evidence="1">Cell membrane</location>
    </subcellularLocation>
</comment>
<reference evidence="10" key="1">
    <citation type="submission" date="2020-07" db="EMBL/GenBank/DDBJ databases">
        <title>Metabolic diversity and evolutionary history of the archaeal phylum ###Micrarchaeota### uncovered from a freshwater lake metagenome.</title>
        <authorList>
            <person name="Kadnikov V.V."/>
            <person name="Savvichev A.S."/>
            <person name="Mardanov A.V."/>
            <person name="Beletsky A.V."/>
            <person name="Chupakov A.V."/>
            <person name="Kokryatskaya N.M."/>
            <person name="Pimenov N.V."/>
            <person name="Ravin N.V."/>
        </authorList>
    </citation>
    <scope>NUCLEOTIDE SEQUENCE [LARGE SCALE GENOMIC DNA]</scope>
</reference>
<proteinExistence type="predicted"/>
<keyword evidence="4" id="KW-0547">Nucleotide-binding</keyword>
<evidence type="ECO:0000256" key="1">
    <source>
        <dbReference type="ARBA" id="ARBA00004236"/>
    </source>
</evidence>
<organism evidence="9 10">
    <name type="scientific">Fermentimicrarchaeum limneticum</name>
    <dbReference type="NCBI Taxonomy" id="2795018"/>
    <lineage>
        <taxon>Archaea</taxon>
        <taxon>Candidatus Micrarchaeota</taxon>
        <taxon>Candidatus Fermentimicrarchaeales</taxon>
        <taxon>Candidatus Fermentimicrarchaeaceae</taxon>
        <taxon>Candidatus Fermentimicrarchaeum</taxon>
    </lineage>
</organism>
<keyword evidence="7" id="KW-0472">Membrane</keyword>
<dbReference type="GO" id="GO:0016887">
    <property type="term" value="F:ATP hydrolysis activity"/>
    <property type="evidence" value="ECO:0007669"/>
    <property type="project" value="InterPro"/>
</dbReference>
<dbReference type="GO" id="GO:0005524">
    <property type="term" value="F:ATP binding"/>
    <property type="evidence" value="ECO:0007669"/>
    <property type="project" value="UniProtKB-KW"/>
</dbReference>
<dbReference type="InterPro" id="IPR027417">
    <property type="entry name" value="P-loop_NTPase"/>
</dbReference>
<evidence type="ECO:0000313" key="9">
    <source>
        <dbReference type="EMBL" id="QLJ53403.1"/>
    </source>
</evidence>
<keyword evidence="3" id="KW-1003">Cell membrane</keyword>
<dbReference type="SUPFAM" id="SSF52540">
    <property type="entry name" value="P-loop containing nucleoside triphosphate hydrolases"/>
    <property type="match status" value="1"/>
</dbReference>
<evidence type="ECO:0000256" key="6">
    <source>
        <dbReference type="ARBA" id="ARBA00022967"/>
    </source>
</evidence>
<keyword evidence="2" id="KW-0813">Transport</keyword>
<dbReference type="SMART" id="SM00382">
    <property type="entry name" value="AAA"/>
    <property type="match status" value="1"/>
</dbReference>
<dbReference type="PANTHER" id="PTHR42711">
    <property type="entry name" value="ABC TRANSPORTER ATP-BINDING PROTEIN"/>
    <property type="match status" value="1"/>
</dbReference>
<gene>
    <name evidence="9" type="ORF">Sv326_1228</name>
</gene>
<accession>A0A7D6BR41</accession>
<dbReference type="EMBL" id="CP058998">
    <property type="protein sequence ID" value="QLJ53403.1"/>
    <property type="molecule type" value="Genomic_DNA"/>
</dbReference>
<dbReference type="Gene3D" id="3.40.50.300">
    <property type="entry name" value="P-loop containing nucleotide triphosphate hydrolases"/>
    <property type="match status" value="1"/>
</dbReference>
<evidence type="ECO:0000256" key="4">
    <source>
        <dbReference type="ARBA" id="ARBA00022741"/>
    </source>
</evidence>
<feature type="domain" description="ABC transporter" evidence="8">
    <location>
        <begin position="11"/>
        <end position="237"/>
    </location>
</feature>
<dbReference type="GO" id="GO:0005886">
    <property type="term" value="C:plasma membrane"/>
    <property type="evidence" value="ECO:0007669"/>
    <property type="project" value="UniProtKB-SubCell"/>
</dbReference>
<dbReference type="InterPro" id="IPR050763">
    <property type="entry name" value="ABC_transporter_ATP-binding"/>
</dbReference>
<dbReference type="InterPro" id="IPR003439">
    <property type="entry name" value="ABC_transporter-like_ATP-bd"/>
</dbReference>
<evidence type="ECO:0000313" key="10">
    <source>
        <dbReference type="Proteomes" id="UP000510821"/>
    </source>
</evidence>
<evidence type="ECO:0000259" key="8">
    <source>
        <dbReference type="PROSITE" id="PS50893"/>
    </source>
</evidence>
<evidence type="ECO:0000256" key="7">
    <source>
        <dbReference type="ARBA" id="ARBA00023136"/>
    </source>
</evidence>
<dbReference type="InterPro" id="IPR003593">
    <property type="entry name" value="AAA+_ATPase"/>
</dbReference>
<dbReference type="Proteomes" id="UP000510821">
    <property type="component" value="Chromosome"/>
</dbReference>
<dbReference type="FunFam" id="3.40.50.300:FF:000589">
    <property type="entry name" value="ABC transporter, ATP-binding subunit"/>
    <property type="match status" value="1"/>
</dbReference>
<dbReference type="InterPro" id="IPR025302">
    <property type="entry name" value="DrrA1/2-like_C"/>
</dbReference>
<dbReference type="PANTHER" id="PTHR42711:SF18">
    <property type="entry name" value="ABC TRANSPORTER, ATP-BINDING PROTEIN"/>
    <property type="match status" value="1"/>
</dbReference>
<evidence type="ECO:0000256" key="3">
    <source>
        <dbReference type="ARBA" id="ARBA00022475"/>
    </source>
</evidence>